<sequence>MVEQDRTTKITETKLNGIIFVVQSSFNANCKDTAVEKMAKVLQNELREERSPS</sequence>
<gene>
    <name evidence="1" type="ORF">KHY36_10395</name>
</gene>
<evidence type="ECO:0000313" key="2">
    <source>
        <dbReference type="Proteomes" id="UP000759273"/>
    </source>
</evidence>
<dbReference type="EMBL" id="JAGZGG010000025">
    <property type="protein sequence ID" value="MBS5332923.1"/>
    <property type="molecule type" value="Genomic_DNA"/>
</dbReference>
<dbReference type="Pfam" id="PF14202">
    <property type="entry name" value="TnpW"/>
    <property type="match status" value="1"/>
</dbReference>
<organism evidence="1 2">
    <name type="scientific">Subdoligranulum variabile</name>
    <dbReference type="NCBI Taxonomy" id="214851"/>
    <lineage>
        <taxon>Bacteria</taxon>
        <taxon>Bacillati</taxon>
        <taxon>Bacillota</taxon>
        <taxon>Clostridia</taxon>
        <taxon>Eubacteriales</taxon>
        <taxon>Oscillospiraceae</taxon>
        <taxon>Subdoligranulum</taxon>
    </lineage>
</organism>
<proteinExistence type="predicted"/>
<dbReference type="AlphaFoldDB" id="A0A943DI68"/>
<dbReference type="InterPro" id="IPR026990">
    <property type="entry name" value="TnpW"/>
</dbReference>
<reference evidence="1" key="1">
    <citation type="submission" date="2021-02" db="EMBL/GenBank/DDBJ databases">
        <title>Infant gut strain persistence is associated with maternal origin, phylogeny, and functional potential including surface adhesion and iron acquisition.</title>
        <authorList>
            <person name="Lou Y.C."/>
        </authorList>
    </citation>
    <scope>NUCLEOTIDE SEQUENCE</scope>
    <source>
        <strain evidence="1">L3_101_000M1_dasL3_101_000M1_concoct_87</strain>
    </source>
</reference>
<accession>A0A943DI68</accession>
<protein>
    <submittedName>
        <fullName evidence="1">Transposon-encoded TnpW family protein</fullName>
    </submittedName>
</protein>
<dbReference type="Proteomes" id="UP000759273">
    <property type="component" value="Unassembled WGS sequence"/>
</dbReference>
<evidence type="ECO:0000313" key="1">
    <source>
        <dbReference type="EMBL" id="MBS5332923.1"/>
    </source>
</evidence>
<name>A0A943DI68_9FIRM</name>
<comment type="caution">
    <text evidence="1">The sequence shown here is derived from an EMBL/GenBank/DDBJ whole genome shotgun (WGS) entry which is preliminary data.</text>
</comment>